<dbReference type="AlphaFoldDB" id="A0A413IGJ2"/>
<gene>
    <name evidence="1" type="ORF">DWW24_10775</name>
    <name evidence="2" type="ORF">DXA53_01860</name>
</gene>
<dbReference type="Proteomes" id="UP000283426">
    <property type="component" value="Unassembled WGS sequence"/>
</dbReference>
<name>A0A413IGJ2_9BACT</name>
<sequence length="419" mass="47855">MKRIFLITFLSIFIFKVYGQDNIGTPYSVYGIGLQTENAGPYNAMGGVAAAMRDNGNINYLNPASYTALDTARLYFQFGVTGEYAHLSTYKENASYRVAQNTAFNIAFRLHKNMYMSLGFTEKSDIGYDLSYTNVIPGSSDSYFQQNIQGEGGLNDVYLGLGWRYKNLSIGLNTSLIFGKIEKRQTLTTMIEGSKIIKTSENNRIHDVLFTPGIQYTLNLSPKSILTLGSAFNFTQKLRSKTDYMAYSVNSSTNTTEMLNDLTLKRGYIKYPFRILSGFDFRYNRKWDIAGDYTFQKMSVYEEFGKNQELKDYHKAALGLSWTPERLGRYWWQRNSYMLGGYFIHSGIDVKNVDINTYAITFGSQIPFYTARNGILLLGVAFDLGIRGTEQNGLIQEKFAKVRINIGFNEFWFMKRKIN</sequence>
<dbReference type="GeneID" id="61276461"/>
<dbReference type="RefSeq" id="WP_071823585.1">
    <property type="nucleotide sequence ID" value="NZ_JADMYR010000005.1"/>
</dbReference>
<reference evidence="3 4" key="1">
    <citation type="submission" date="2018-08" db="EMBL/GenBank/DDBJ databases">
        <title>A genome reference for cultivated species of the human gut microbiota.</title>
        <authorList>
            <person name="Zou Y."/>
            <person name="Xue W."/>
            <person name="Luo G."/>
        </authorList>
    </citation>
    <scope>NUCLEOTIDE SEQUENCE [LARGE SCALE GENOMIC DNA]</scope>
    <source>
        <strain evidence="1 3">AF14-6AC</strain>
        <strain evidence="2 4">OF03-11</strain>
    </source>
</reference>
<accession>A0A413IGJ2</accession>
<dbReference type="EMBL" id="QSCO01000002">
    <property type="protein sequence ID" value="RGY09553.1"/>
    <property type="molecule type" value="Genomic_DNA"/>
</dbReference>
<proteinExistence type="predicted"/>
<evidence type="ECO:0000313" key="1">
    <source>
        <dbReference type="EMBL" id="RGV25738.1"/>
    </source>
</evidence>
<comment type="caution">
    <text evidence="2">The sequence shown here is derived from an EMBL/GenBank/DDBJ whole genome shotgun (WGS) entry which is preliminary data.</text>
</comment>
<dbReference type="Gene3D" id="2.40.160.60">
    <property type="entry name" value="Outer membrane protein transport protein (OMPP1/FadL/TodX)"/>
    <property type="match status" value="1"/>
</dbReference>
<evidence type="ECO:0000313" key="4">
    <source>
        <dbReference type="Proteomes" id="UP000284434"/>
    </source>
</evidence>
<protein>
    <recommendedName>
        <fullName evidence="5">Outer membrane protein</fullName>
    </recommendedName>
</protein>
<dbReference type="Proteomes" id="UP000284434">
    <property type="component" value="Unassembled WGS sequence"/>
</dbReference>
<dbReference type="SUPFAM" id="SSF56935">
    <property type="entry name" value="Porins"/>
    <property type="match status" value="1"/>
</dbReference>
<evidence type="ECO:0008006" key="5">
    <source>
        <dbReference type="Google" id="ProtNLM"/>
    </source>
</evidence>
<evidence type="ECO:0000313" key="3">
    <source>
        <dbReference type="Proteomes" id="UP000283426"/>
    </source>
</evidence>
<evidence type="ECO:0000313" key="2">
    <source>
        <dbReference type="EMBL" id="RGY09553.1"/>
    </source>
</evidence>
<organism evidence="2 4">
    <name type="scientific">Odoribacter splanchnicus</name>
    <dbReference type="NCBI Taxonomy" id="28118"/>
    <lineage>
        <taxon>Bacteria</taxon>
        <taxon>Pseudomonadati</taxon>
        <taxon>Bacteroidota</taxon>
        <taxon>Bacteroidia</taxon>
        <taxon>Bacteroidales</taxon>
        <taxon>Odoribacteraceae</taxon>
        <taxon>Odoribacter</taxon>
    </lineage>
</organism>
<dbReference type="EMBL" id="QRYW01000021">
    <property type="protein sequence ID" value="RGV25738.1"/>
    <property type="molecule type" value="Genomic_DNA"/>
</dbReference>